<feature type="transmembrane region" description="Helical" evidence="1">
    <location>
        <begin position="100"/>
        <end position="120"/>
    </location>
</feature>
<evidence type="ECO:0000256" key="1">
    <source>
        <dbReference type="SAM" id="Phobius"/>
    </source>
</evidence>
<protein>
    <submittedName>
        <fullName evidence="2">Uncharacterized protein</fullName>
    </submittedName>
</protein>
<organism evidence="2">
    <name type="scientific">marine sediment metagenome</name>
    <dbReference type="NCBI Taxonomy" id="412755"/>
    <lineage>
        <taxon>unclassified sequences</taxon>
        <taxon>metagenomes</taxon>
        <taxon>ecological metagenomes</taxon>
    </lineage>
</organism>
<reference evidence="2" key="1">
    <citation type="journal article" date="2015" name="Nature">
        <title>Complex archaea that bridge the gap between prokaryotes and eukaryotes.</title>
        <authorList>
            <person name="Spang A."/>
            <person name="Saw J.H."/>
            <person name="Jorgensen S.L."/>
            <person name="Zaremba-Niedzwiedzka K."/>
            <person name="Martijn J."/>
            <person name="Lind A.E."/>
            <person name="van Eijk R."/>
            <person name="Schleper C."/>
            <person name="Guy L."/>
            <person name="Ettema T.J."/>
        </authorList>
    </citation>
    <scope>NUCLEOTIDE SEQUENCE</scope>
</reference>
<dbReference type="AlphaFoldDB" id="A0A0F9B7P9"/>
<evidence type="ECO:0000313" key="2">
    <source>
        <dbReference type="EMBL" id="KKK86729.1"/>
    </source>
</evidence>
<sequence>MIDRQEFNTRAEALRPLFEDRLRIKTRDLRQAFHRAGRELPRGIRGDGALLGKTEHLVANPHIARQLEDAPVWAAFDRVTTHLREIDGKARRRGKILDRLAGIAFNILMVFVGFVIWLWWRGYV</sequence>
<comment type="caution">
    <text evidence="2">The sequence shown here is derived from an EMBL/GenBank/DDBJ whole genome shotgun (WGS) entry which is preliminary data.</text>
</comment>
<gene>
    <name evidence="2" type="ORF">LCGC14_2760330</name>
</gene>
<name>A0A0F9B7P9_9ZZZZ</name>
<accession>A0A0F9B7P9</accession>
<keyword evidence="1" id="KW-0472">Membrane</keyword>
<proteinExistence type="predicted"/>
<keyword evidence="1" id="KW-0812">Transmembrane</keyword>
<keyword evidence="1" id="KW-1133">Transmembrane helix</keyword>
<dbReference type="EMBL" id="LAZR01050716">
    <property type="protein sequence ID" value="KKK86729.1"/>
    <property type="molecule type" value="Genomic_DNA"/>
</dbReference>